<dbReference type="EC" id="5.4.99.-" evidence="4"/>
<dbReference type="PANTHER" id="PTHR21600:SF35">
    <property type="entry name" value="PSEUDOURIDINE SYNTHASE"/>
    <property type="match status" value="1"/>
</dbReference>
<dbReference type="GO" id="GO:0003723">
    <property type="term" value="F:RNA binding"/>
    <property type="evidence" value="ECO:0007669"/>
    <property type="project" value="InterPro"/>
</dbReference>
<dbReference type="SUPFAM" id="SSF55120">
    <property type="entry name" value="Pseudouridine synthase"/>
    <property type="match status" value="1"/>
</dbReference>
<name>A0A0R2CBT0_9LACO</name>
<dbReference type="STRING" id="1133569.FD21_GL000798"/>
<gene>
    <name evidence="6" type="ORF">FD21_GL000798</name>
</gene>
<dbReference type="InterPro" id="IPR006224">
    <property type="entry name" value="PsdUridine_synth_RluA-like_CS"/>
</dbReference>
<dbReference type="GO" id="GO:0009982">
    <property type="term" value="F:pseudouridine synthase activity"/>
    <property type="evidence" value="ECO:0007669"/>
    <property type="project" value="InterPro"/>
</dbReference>
<feature type="active site" evidence="3">
    <location>
        <position position="135"/>
    </location>
</feature>
<protein>
    <recommendedName>
        <fullName evidence="4">Pseudouridine synthase</fullName>
        <ecNumber evidence="4">5.4.99.-</ecNumber>
    </recommendedName>
</protein>
<dbReference type="RefSeq" id="WP_010581238.1">
    <property type="nucleotide sequence ID" value="NZ_AHYZ01000172.1"/>
</dbReference>
<proteinExistence type="inferred from homology"/>
<dbReference type="InterPro" id="IPR006225">
    <property type="entry name" value="PsdUridine_synth_RluC/D"/>
</dbReference>
<dbReference type="NCBIfam" id="TIGR00005">
    <property type="entry name" value="rluA_subfam"/>
    <property type="match status" value="1"/>
</dbReference>
<dbReference type="GO" id="GO:0000455">
    <property type="term" value="P:enzyme-directed rRNA pseudouridine synthesis"/>
    <property type="evidence" value="ECO:0007669"/>
    <property type="project" value="TreeGrafter"/>
</dbReference>
<dbReference type="eggNOG" id="COG0564">
    <property type="taxonomic scope" value="Bacteria"/>
</dbReference>
<organism evidence="6 7">
    <name type="scientific">Liquorilactobacillus vini DSM 20605</name>
    <dbReference type="NCBI Taxonomy" id="1133569"/>
    <lineage>
        <taxon>Bacteria</taxon>
        <taxon>Bacillati</taxon>
        <taxon>Bacillota</taxon>
        <taxon>Bacilli</taxon>
        <taxon>Lactobacillales</taxon>
        <taxon>Lactobacillaceae</taxon>
        <taxon>Liquorilactobacillus</taxon>
    </lineage>
</organism>
<reference evidence="6 7" key="1">
    <citation type="journal article" date="2015" name="Genome Announc.">
        <title>Expanding the biotechnology potential of lactobacilli through comparative genomics of 213 strains and associated genera.</title>
        <authorList>
            <person name="Sun Z."/>
            <person name="Harris H.M."/>
            <person name="McCann A."/>
            <person name="Guo C."/>
            <person name="Argimon S."/>
            <person name="Zhang W."/>
            <person name="Yang X."/>
            <person name="Jeffery I.B."/>
            <person name="Cooney J.C."/>
            <person name="Kagawa T.F."/>
            <person name="Liu W."/>
            <person name="Song Y."/>
            <person name="Salvetti E."/>
            <person name="Wrobel A."/>
            <person name="Rasinkangas P."/>
            <person name="Parkhill J."/>
            <person name="Rea M.C."/>
            <person name="O'Sullivan O."/>
            <person name="Ritari J."/>
            <person name="Douillard F.P."/>
            <person name="Paul Ross R."/>
            <person name="Yang R."/>
            <person name="Briner A.E."/>
            <person name="Felis G.E."/>
            <person name="de Vos W.M."/>
            <person name="Barrangou R."/>
            <person name="Klaenhammer T.R."/>
            <person name="Caufield P.W."/>
            <person name="Cui Y."/>
            <person name="Zhang H."/>
            <person name="O'Toole P.W."/>
        </authorList>
    </citation>
    <scope>NUCLEOTIDE SEQUENCE [LARGE SCALE GENOMIC DNA]</scope>
    <source>
        <strain evidence="6 7">DSM 20605</strain>
    </source>
</reference>
<comment type="caution">
    <text evidence="6">The sequence shown here is derived from an EMBL/GenBank/DDBJ whole genome shotgun (WGS) entry which is preliminary data.</text>
</comment>
<dbReference type="Proteomes" id="UP000051576">
    <property type="component" value="Unassembled WGS sequence"/>
</dbReference>
<dbReference type="InterPro" id="IPR050188">
    <property type="entry name" value="RluA_PseudoU_synthase"/>
</dbReference>
<evidence type="ECO:0000313" key="6">
    <source>
        <dbReference type="EMBL" id="KRM88784.1"/>
    </source>
</evidence>
<dbReference type="EMBL" id="AYYX01000021">
    <property type="protein sequence ID" value="KRM88784.1"/>
    <property type="molecule type" value="Genomic_DNA"/>
</dbReference>
<evidence type="ECO:0000256" key="1">
    <source>
        <dbReference type="ARBA" id="ARBA00000073"/>
    </source>
</evidence>
<sequence length="297" mass="33969">MNLEINWISHQPQKIKIKSFLKHQGVSRRLLTAVRHHGGCLLLNGQNCRKVDCIFPGDQLTLGLPAENSPNLQPSFVPIEVCYEDRDYLIINKPARVASIPSPLHPNDSLVNRIWGYYQIRGYQNIIPHIVTRLDRDTSGLVLIAKHRFAHSLLNDSLKVKVQKDYAAILTGRIQHFHSLIALPLTRDPNSLIKRQVAKNDGQPATTELWLQQNFAQAAFCYLRLHTGRTHQIRVHCAYLGHPLIGDTLYGGKINQVLQRQALHCYCLKFQQPLSNKMIEITCQLPKDMKNYLLKQD</sequence>
<dbReference type="PROSITE" id="PS01129">
    <property type="entry name" value="PSI_RLU"/>
    <property type="match status" value="1"/>
</dbReference>
<dbReference type="Gene3D" id="3.30.2350.10">
    <property type="entry name" value="Pseudouridine synthase"/>
    <property type="match status" value="1"/>
</dbReference>
<evidence type="ECO:0000259" key="5">
    <source>
        <dbReference type="Pfam" id="PF00849"/>
    </source>
</evidence>
<comment type="function">
    <text evidence="4">Responsible for synthesis of pseudouridine from uracil.</text>
</comment>
<evidence type="ECO:0000256" key="4">
    <source>
        <dbReference type="RuleBase" id="RU362028"/>
    </source>
</evidence>
<comment type="similarity">
    <text evidence="2 4">Belongs to the pseudouridine synthase RluA family.</text>
</comment>
<evidence type="ECO:0000313" key="7">
    <source>
        <dbReference type="Proteomes" id="UP000051576"/>
    </source>
</evidence>
<keyword evidence="4" id="KW-0413">Isomerase</keyword>
<keyword evidence="7" id="KW-1185">Reference proteome</keyword>
<dbReference type="InterPro" id="IPR006145">
    <property type="entry name" value="PsdUridine_synth_RsuA/RluA"/>
</dbReference>
<dbReference type="AlphaFoldDB" id="A0A0R2CBT0"/>
<evidence type="ECO:0000256" key="2">
    <source>
        <dbReference type="ARBA" id="ARBA00010876"/>
    </source>
</evidence>
<dbReference type="GO" id="GO:0140098">
    <property type="term" value="F:catalytic activity, acting on RNA"/>
    <property type="evidence" value="ECO:0007669"/>
    <property type="project" value="UniProtKB-ARBA"/>
</dbReference>
<comment type="catalytic activity">
    <reaction evidence="1 4">
        <text>a uridine in RNA = a pseudouridine in RNA</text>
        <dbReference type="Rhea" id="RHEA:48348"/>
        <dbReference type="Rhea" id="RHEA-COMP:12068"/>
        <dbReference type="Rhea" id="RHEA-COMP:12069"/>
        <dbReference type="ChEBI" id="CHEBI:65314"/>
        <dbReference type="ChEBI" id="CHEBI:65315"/>
    </reaction>
</comment>
<evidence type="ECO:0000256" key="3">
    <source>
        <dbReference type="PIRSR" id="PIRSR606225-1"/>
    </source>
</evidence>
<dbReference type="CDD" id="cd02869">
    <property type="entry name" value="PseudoU_synth_RluA_like"/>
    <property type="match status" value="1"/>
</dbReference>
<feature type="domain" description="Pseudouridine synthase RsuA/RluA-like" evidence="5">
    <location>
        <begin position="87"/>
        <end position="238"/>
    </location>
</feature>
<accession>A0A0R2CBT0</accession>
<dbReference type="Pfam" id="PF00849">
    <property type="entry name" value="PseudoU_synth_2"/>
    <property type="match status" value="1"/>
</dbReference>
<dbReference type="PATRIC" id="fig|1133569.4.peg.867"/>
<dbReference type="PANTHER" id="PTHR21600">
    <property type="entry name" value="MITOCHONDRIAL RNA PSEUDOURIDINE SYNTHASE"/>
    <property type="match status" value="1"/>
</dbReference>
<dbReference type="InterPro" id="IPR020103">
    <property type="entry name" value="PsdUridine_synth_cat_dom_sf"/>
</dbReference>